<gene>
    <name evidence="2" type="ORF">ZYGR_0AS06160</name>
</gene>
<name>A0A1Q3AI29_ZYGRO</name>
<evidence type="ECO:0000313" key="3">
    <source>
        <dbReference type="Proteomes" id="UP000187013"/>
    </source>
</evidence>
<evidence type="ECO:0000313" key="2">
    <source>
        <dbReference type="EMBL" id="GAV55292.1"/>
    </source>
</evidence>
<sequence length="107" mass="12010">MSLPNLKTSRSFPSEENSDNVTKPISSAVLRRSSVPSPTHVDPPPQENLNQSNLSELLKSSWKLQNEINSTFEELCGVNRQVRVDIDDFCHIRDNSTTNINNATEVE</sequence>
<dbReference type="OrthoDB" id="4062053at2759"/>
<comment type="caution">
    <text evidence="2">The sequence shown here is derived from an EMBL/GenBank/DDBJ whole genome shotgun (WGS) entry which is preliminary data.</text>
</comment>
<evidence type="ECO:0000256" key="1">
    <source>
        <dbReference type="SAM" id="MobiDB-lite"/>
    </source>
</evidence>
<accession>A0A1Q3AI29</accession>
<dbReference type="EMBL" id="BDGX01000045">
    <property type="protein sequence ID" value="GAV55292.1"/>
    <property type="molecule type" value="Genomic_DNA"/>
</dbReference>
<proteinExistence type="predicted"/>
<dbReference type="AlphaFoldDB" id="A0A1Q3AI29"/>
<organism evidence="2 3">
    <name type="scientific">Zygosaccharomyces rouxii</name>
    <dbReference type="NCBI Taxonomy" id="4956"/>
    <lineage>
        <taxon>Eukaryota</taxon>
        <taxon>Fungi</taxon>
        <taxon>Dikarya</taxon>
        <taxon>Ascomycota</taxon>
        <taxon>Saccharomycotina</taxon>
        <taxon>Saccharomycetes</taxon>
        <taxon>Saccharomycetales</taxon>
        <taxon>Saccharomycetaceae</taxon>
        <taxon>Zygosaccharomyces</taxon>
    </lineage>
</organism>
<feature type="compositionally biased region" description="Polar residues" evidence="1">
    <location>
        <begin position="1"/>
        <end position="25"/>
    </location>
</feature>
<protein>
    <submittedName>
        <fullName evidence="2">Uncharacterized protein</fullName>
    </submittedName>
</protein>
<feature type="region of interest" description="Disordered" evidence="1">
    <location>
        <begin position="1"/>
        <end position="54"/>
    </location>
</feature>
<dbReference type="Proteomes" id="UP000187013">
    <property type="component" value="Unassembled WGS sequence"/>
</dbReference>
<reference evidence="2 3" key="1">
    <citation type="submission" date="2016-08" db="EMBL/GenBank/DDBJ databases">
        <title>Draft genome sequence of allopolyploid Zygosaccharomyces rouxii.</title>
        <authorList>
            <person name="Watanabe J."/>
            <person name="Uehara K."/>
            <person name="Mogi Y."/>
            <person name="Tsukioka Y."/>
        </authorList>
    </citation>
    <scope>NUCLEOTIDE SEQUENCE [LARGE SCALE GENOMIC DNA]</scope>
    <source>
        <strain evidence="2 3">NBRC 110957</strain>
    </source>
</reference>
<dbReference type="Pfam" id="PF23482">
    <property type="entry name" value="YLR146W-A"/>
    <property type="match status" value="1"/>
</dbReference>
<dbReference type="InterPro" id="IPR057785">
    <property type="entry name" value="YLR146W-A-like"/>
</dbReference>